<dbReference type="AlphaFoldDB" id="A0A4Y2DYB3"/>
<reference evidence="1 2" key="1">
    <citation type="journal article" date="2019" name="Sci. Rep.">
        <title>Orb-weaving spider Araneus ventricosus genome elucidates the spidroin gene catalogue.</title>
        <authorList>
            <person name="Kono N."/>
            <person name="Nakamura H."/>
            <person name="Ohtoshi R."/>
            <person name="Moran D.A.P."/>
            <person name="Shinohara A."/>
            <person name="Yoshida Y."/>
            <person name="Fujiwara M."/>
            <person name="Mori M."/>
            <person name="Tomita M."/>
            <person name="Arakawa K."/>
        </authorList>
    </citation>
    <scope>NUCLEOTIDE SEQUENCE [LARGE SCALE GENOMIC DNA]</scope>
</reference>
<keyword evidence="2" id="KW-1185">Reference proteome</keyword>
<evidence type="ECO:0000313" key="1">
    <source>
        <dbReference type="EMBL" id="GBM21873.1"/>
    </source>
</evidence>
<organism evidence="1 2">
    <name type="scientific">Araneus ventricosus</name>
    <name type="common">Orbweaver spider</name>
    <name type="synonym">Epeira ventricosa</name>
    <dbReference type="NCBI Taxonomy" id="182803"/>
    <lineage>
        <taxon>Eukaryota</taxon>
        <taxon>Metazoa</taxon>
        <taxon>Ecdysozoa</taxon>
        <taxon>Arthropoda</taxon>
        <taxon>Chelicerata</taxon>
        <taxon>Arachnida</taxon>
        <taxon>Araneae</taxon>
        <taxon>Araneomorphae</taxon>
        <taxon>Entelegynae</taxon>
        <taxon>Araneoidea</taxon>
        <taxon>Araneidae</taxon>
        <taxon>Araneus</taxon>
    </lineage>
</organism>
<proteinExistence type="predicted"/>
<gene>
    <name evidence="1" type="ORF">AVEN_32859_1</name>
</gene>
<evidence type="ECO:0000313" key="2">
    <source>
        <dbReference type="Proteomes" id="UP000499080"/>
    </source>
</evidence>
<name>A0A4Y2DYB3_ARAVE</name>
<dbReference type="EMBL" id="BGPR01000468">
    <property type="protein sequence ID" value="GBM21873.1"/>
    <property type="molecule type" value="Genomic_DNA"/>
</dbReference>
<protein>
    <submittedName>
        <fullName evidence="1">Uncharacterized protein</fullName>
    </submittedName>
</protein>
<comment type="caution">
    <text evidence="1">The sequence shown here is derived from an EMBL/GenBank/DDBJ whole genome shotgun (WGS) entry which is preliminary data.</text>
</comment>
<accession>A0A4Y2DYB3</accession>
<sequence>MLLREIVDSHATRYSRHATNNRLDFKVLEHLSCTPGLSVFIEALQVALRWYHFSTERDVSWVKRPTKLLLSRNVEDPWTKSNAKTGDSVDN</sequence>
<dbReference type="Proteomes" id="UP000499080">
    <property type="component" value="Unassembled WGS sequence"/>
</dbReference>